<sequence length="68" mass="7609">MVTFISVQLKKTSEVDLAKTLVKFIQQMYPSGAEEQAQYCTGRRSSASCATLHLADCWTSTRAHSRHC</sequence>
<protein>
    <submittedName>
        <fullName evidence="1">Uncharacterized protein</fullName>
    </submittedName>
</protein>
<dbReference type="Proteomes" id="UP000437017">
    <property type="component" value="Unassembled WGS sequence"/>
</dbReference>
<gene>
    <name evidence="1" type="ORF">E2I00_016295</name>
</gene>
<evidence type="ECO:0000313" key="2">
    <source>
        <dbReference type="Proteomes" id="UP000437017"/>
    </source>
</evidence>
<name>A0A643BK78_BALPH</name>
<evidence type="ECO:0000313" key="1">
    <source>
        <dbReference type="EMBL" id="KAB0388461.1"/>
    </source>
</evidence>
<comment type="caution">
    <text evidence="1">The sequence shown here is derived from an EMBL/GenBank/DDBJ whole genome shotgun (WGS) entry which is preliminary data.</text>
</comment>
<dbReference type="OrthoDB" id="2141925at2759"/>
<dbReference type="AlphaFoldDB" id="A0A643BK78"/>
<organism evidence="1 2">
    <name type="scientific">Balaenoptera physalus</name>
    <name type="common">Fin whale</name>
    <name type="synonym">Balaena physalus</name>
    <dbReference type="NCBI Taxonomy" id="9770"/>
    <lineage>
        <taxon>Eukaryota</taxon>
        <taxon>Metazoa</taxon>
        <taxon>Chordata</taxon>
        <taxon>Craniata</taxon>
        <taxon>Vertebrata</taxon>
        <taxon>Euteleostomi</taxon>
        <taxon>Mammalia</taxon>
        <taxon>Eutheria</taxon>
        <taxon>Laurasiatheria</taxon>
        <taxon>Artiodactyla</taxon>
        <taxon>Whippomorpha</taxon>
        <taxon>Cetacea</taxon>
        <taxon>Mysticeti</taxon>
        <taxon>Balaenopteridae</taxon>
        <taxon>Balaenoptera</taxon>
    </lineage>
</organism>
<keyword evidence="2" id="KW-1185">Reference proteome</keyword>
<proteinExistence type="predicted"/>
<accession>A0A643BK78</accession>
<reference evidence="1 2" key="1">
    <citation type="journal article" date="2019" name="PLoS ONE">
        <title>Genomic analyses reveal an absence of contemporary introgressive admixture between fin whales and blue whales, despite known hybrids.</title>
        <authorList>
            <person name="Westbury M.V."/>
            <person name="Petersen B."/>
            <person name="Lorenzen E.D."/>
        </authorList>
    </citation>
    <scope>NUCLEOTIDE SEQUENCE [LARGE SCALE GENOMIC DNA]</scope>
    <source>
        <strain evidence="1">FinWhale-01</strain>
    </source>
</reference>
<dbReference type="EMBL" id="SGJD01024277">
    <property type="protein sequence ID" value="KAB0388461.1"/>
    <property type="molecule type" value="Genomic_DNA"/>
</dbReference>